<organism evidence="3 4">
    <name type="scientific">Porites lobata</name>
    <dbReference type="NCBI Taxonomy" id="104759"/>
    <lineage>
        <taxon>Eukaryota</taxon>
        <taxon>Metazoa</taxon>
        <taxon>Cnidaria</taxon>
        <taxon>Anthozoa</taxon>
        <taxon>Hexacorallia</taxon>
        <taxon>Scleractinia</taxon>
        <taxon>Fungiina</taxon>
        <taxon>Poritidae</taxon>
        <taxon>Porites</taxon>
    </lineage>
</organism>
<keyword evidence="4" id="KW-1185">Reference proteome</keyword>
<dbReference type="Proteomes" id="UP001159405">
    <property type="component" value="Unassembled WGS sequence"/>
</dbReference>
<dbReference type="EMBL" id="CALNXK010000003">
    <property type="protein sequence ID" value="CAH3035244.1"/>
    <property type="molecule type" value="Genomic_DNA"/>
</dbReference>
<evidence type="ECO:0000313" key="4">
    <source>
        <dbReference type="Proteomes" id="UP001159405"/>
    </source>
</evidence>
<name>A0ABN8MZA7_9CNID</name>
<sequence>MFVSGLTLCIFVVWTNKGIFTVEVTYDPSFMSVVCAKLEKFWTTTTSLPAFCSPQDSSISEQYISRSAQQPCSLSEADVMISSQDKSPEAATTGTSQSPLCIDLSHCSIPTSPTESVEISGLQIYNCSTKGHDH</sequence>
<feature type="chain" id="PRO_5045827905" evidence="2">
    <location>
        <begin position="22"/>
        <end position="134"/>
    </location>
</feature>
<proteinExistence type="predicted"/>
<evidence type="ECO:0000313" key="3">
    <source>
        <dbReference type="EMBL" id="CAH3035244.1"/>
    </source>
</evidence>
<comment type="caution">
    <text evidence="3">The sequence shown here is derived from an EMBL/GenBank/DDBJ whole genome shotgun (WGS) entry which is preliminary data.</text>
</comment>
<evidence type="ECO:0000256" key="2">
    <source>
        <dbReference type="SAM" id="SignalP"/>
    </source>
</evidence>
<evidence type="ECO:0000256" key="1">
    <source>
        <dbReference type="SAM" id="MobiDB-lite"/>
    </source>
</evidence>
<accession>A0ABN8MZA7</accession>
<feature type="region of interest" description="Disordered" evidence="1">
    <location>
        <begin position="79"/>
        <end position="99"/>
    </location>
</feature>
<gene>
    <name evidence="3" type="ORF">PLOB_00025065</name>
</gene>
<feature type="compositionally biased region" description="Polar residues" evidence="1">
    <location>
        <begin position="81"/>
        <end position="99"/>
    </location>
</feature>
<dbReference type="Gene3D" id="3.90.320.10">
    <property type="match status" value="1"/>
</dbReference>
<dbReference type="InterPro" id="IPR011604">
    <property type="entry name" value="PDDEXK-like_dom_sf"/>
</dbReference>
<feature type="signal peptide" evidence="2">
    <location>
        <begin position="1"/>
        <end position="21"/>
    </location>
</feature>
<protein>
    <submittedName>
        <fullName evidence="3">Uncharacterized protein</fullName>
    </submittedName>
</protein>
<keyword evidence="2" id="KW-0732">Signal</keyword>
<reference evidence="3 4" key="1">
    <citation type="submission" date="2022-05" db="EMBL/GenBank/DDBJ databases">
        <authorList>
            <consortium name="Genoscope - CEA"/>
            <person name="William W."/>
        </authorList>
    </citation>
    <scope>NUCLEOTIDE SEQUENCE [LARGE SCALE GENOMIC DNA]</scope>
</reference>